<comment type="caution">
    <text evidence="15">The sequence shown here is derived from an EMBL/GenBank/DDBJ whole genome shotgun (WGS) entry which is preliminary data.</text>
</comment>
<comment type="similarity">
    <text evidence="2 10">Belongs to the RNA polymerase beta chain family.</text>
</comment>
<name>A0A1V6SLZ7_9EURO</name>
<evidence type="ECO:0000256" key="1">
    <source>
        <dbReference type="ARBA" id="ARBA00004123"/>
    </source>
</evidence>
<dbReference type="OrthoDB" id="272392at2759"/>
<organism evidence="15 16">
    <name type="scientific">Penicillium steckii</name>
    <dbReference type="NCBI Taxonomy" id="303698"/>
    <lineage>
        <taxon>Eukaryota</taxon>
        <taxon>Fungi</taxon>
        <taxon>Dikarya</taxon>
        <taxon>Ascomycota</taxon>
        <taxon>Pezizomycotina</taxon>
        <taxon>Eurotiomycetes</taxon>
        <taxon>Eurotiomycetidae</taxon>
        <taxon>Eurotiales</taxon>
        <taxon>Aspergillaceae</taxon>
        <taxon>Penicillium</taxon>
    </lineage>
</organism>
<evidence type="ECO:0000256" key="4">
    <source>
        <dbReference type="ARBA" id="ARBA00016689"/>
    </source>
</evidence>
<dbReference type="GO" id="GO:0003697">
    <property type="term" value="F:single-stranded DNA binding"/>
    <property type="evidence" value="ECO:0007669"/>
    <property type="project" value="UniProtKB-UniRule"/>
</dbReference>
<feature type="domain" description="DNA-directed RNA polymerase III subunit RPC3 winged-helix" evidence="14">
    <location>
        <begin position="492"/>
        <end position="567"/>
    </location>
</feature>
<comment type="subcellular location">
    <subcellularLocation>
        <location evidence="1 10">Nucleus</location>
    </subcellularLocation>
</comment>
<dbReference type="InterPro" id="IPR008806">
    <property type="entry name" value="RNA_pol_III_Rpc82_C"/>
</dbReference>
<protein>
    <recommendedName>
        <fullName evidence="4 10">DNA-directed RNA polymerase III subunit RPC3</fullName>
        <shortName evidence="10">RNA polymerase III subunit C3</shortName>
    </recommendedName>
</protein>
<evidence type="ECO:0000256" key="9">
    <source>
        <dbReference type="ARBA" id="ARBA00025127"/>
    </source>
</evidence>
<dbReference type="GO" id="GO:0005666">
    <property type="term" value="C:RNA polymerase III complex"/>
    <property type="evidence" value="ECO:0007669"/>
    <property type="project" value="UniProtKB-UniRule"/>
</dbReference>
<feature type="region of interest" description="Disordered" evidence="11">
    <location>
        <begin position="412"/>
        <end position="439"/>
    </location>
</feature>
<evidence type="ECO:0000256" key="11">
    <source>
        <dbReference type="SAM" id="MobiDB-lite"/>
    </source>
</evidence>
<evidence type="ECO:0000256" key="5">
    <source>
        <dbReference type="ARBA" id="ARBA00022478"/>
    </source>
</evidence>
<dbReference type="Gene3D" id="1.10.10.10">
    <property type="entry name" value="Winged helix-like DNA-binding domain superfamily/Winged helix DNA-binding domain"/>
    <property type="match status" value="2"/>
</dbReference>
<evidence type="ECO:0000259" key="13">
    <source>
        <dbReference type="Pfam" id="PF08221"/>
    </source>
</evidence>
<dbReference type="InterPro" id="IPR055207">
    <property type="entry name" value="POLR3C_WHD"/>
</dbReference>
<dbReference type="InterPro" id="IPR039748">
    <property type="entry name" value="RPC3"/>
</dbReference>
<feature type="domain" description="RNA polymerase III Rpc82 C -terminal" evidence="12">
    <location>
        <begin position="186"/>
        <end position="487"/>
    </location>
</feature>
<dbReference type="Pfam" id="PF05645">
    <property type="entry name" value="RNA_pol_Rpc82"/>
    <property type="match status" value="1"/>
</dbReference>
<feature type="region of interest" description="Disordered" evidence="11">
    <location>
        <begin position="260"/>
        <end position="308"/>
    </location>
</feature>
<evidence type="ECO:0000259" key="12">
    <source>
        <dbReference type="Pfam" id="PF05645"/>
    </source>
</evidence>
<comment type="function">
    <text evidence="9 10">DNA-dependent RNA polymerase catalyzes the transcription of DNA into RNA using the four ribonucleoside triphosphates as substrates. Specific core component of RNA polymerase III which synthesizes small RNAs, such as 5S rRNA and tRNAs.</text>
</comment>
<accession>A0A1V6SLZ7</accession>
<keyword evidence="6" id="KW-0862">Zinc</keyword>
<dbReference type="Pfam" id="PF22536">
    <property type="entry name" value="WHD_POLR3C"/>
    <property type="match status" value="1"/>
</dbReference>
<keyword evidence="7 10" id="KW-0804">Transcription</keyword>
<keyword evidence="16" id="KW-1185">Reference proteome</keyword>
<dbReference type="GO" id="GO:0006351">
    <property type="term" value="P:DNA-templated transcription"/>
    <property type="evidence" value="ECO:0007669"/>
    <property type="project" value="InterPro"/>
</dbReference>
<keyword evidence="8 10" id="KW-0539">Nucleus</keyword>
<dbReference type="STRING" id="303698.A0A1V6SLZ7"/>
<sequence length="654" mass="74919">MMMSQHATELCTLLIEDNFGELFGRIFSTLQRYERLNFPRLKFYSRLSDRQLRHGLVTMIQHHLVYHYTSIDDGNTYYEANPQAAYYLVRSGKILRLVDEKLGDYAAKVMQTIMYLGHASIRQLSSLPELQTVGAPAPVPVANGVKHEEDETEDNGMELEEDVPPETTVDEMPEAKPAPFNSTMKALASHGYILRVREAFFQSPSDNYLDAKKAVSGRSDVKAMKGKKQEEAIEVMTKELMDERCDFDLSEKFMYNGLPRGVKRKSTTNGNSAPNKHARTETNGVNGNHADDEDEEENDWSEDEDGFDNIPMESGLVVRINYEKLDVALRMTRFVDLAEQDAPPATVEVYETLLRRIEYVTPRCRDEQGKEIPREGEEGETYSIPIEAMKIVHDLDPELDLTGAIGPVEPVATNTINSRGKRPLENGTNGVNGTHDEEEDRNSIFNRMTEVNQHLSLLSSPPYNLVSSNAREGIKWFVPFRALAKKLRHLELERMIESRYGDVALRVVRVLQAKGKLDEKRLGEISLLPMKDLRQTLAVMQKGGFVDLQEVPKDAQRQPSKTIFLWYYDADRVCSSILEDTYKAMSRTLQRIKTERERSKDFLEKTERTDVKGHEEDYLTDVELEELQRWRDLEALLLTEVVRLDDMVAVFRDY</sequence>
<comment type="subunit">
    <text evidence="3 10">Component of the RNA polymerase III (Pol III) complex consisting of 17 subunits.</text>
</comment>
<dbReference type="Pfam" id="PF08221">
    <property type="entry name" value="HTH_9"/>
    <property type="match status" value="1"/>
</dbReference>
<dbReference type="PANTHER" id="PTHR12949">
    <property type="entry name" value="RNA POLYMERASE III DNA DIRECTED -RELATED"/>
    <property type="match status" value="1"/>
</dbReference>
<evidence type="ECO:0000256" key="2">
    <source>
        <dbReference type="ARBA" id="ARBA00006835"/>
    </source>
</evidence>
<evidence type="ECO:0000256" key="7">
    <source>
        <dbReference type="ARBA" id="ARBA00023163"/>
    </source>
</evidence>
<evidence type="ECO:0000313" key="15">
    <source>
        <dbReference type="EMBL" id="OQE15092.1"/>
    </source>
</evidence>
<dbReference type="InterPro" id="IPR013197">
    <property type="entry name" value="RNA_pol_III_RPC82-rel_HTH"/>
</dbReference>
<dbReference type="FunFam" id="1.10.10.10:FF:000696">
    <property type="entry name" value="DNA-directed RNA polymerase III subunit rpc3"/>
    <property type="match status" value="1"/>
</dbReference>
<proteinExistence type="inferred from homology"/>
<feature type="domain" description="RNA polymerase III subunit RPC82-related helix-turn-helix" evidence="13">
    <location>
        <begin position="9"/>
        <end position="65"/>
    </location>
</feature>
<dbReference type="AlphaFoldDB" id="A0A1V6SLZ7"/>
<dbReference type="EMBL" id="MLKD01000030">
    <property type="protein sequence ID" value="OQE15092.1"/>
    <property type="molecule type" value="Genomic_DNA"/>
</dbReference>
<evidence type="ECO:0000259" key="14">
    <source>
        <dbReference type="Pfam" id="PF22536"/>
    </source>
</evidence>
<evidence type="ECO:0000256" key="10">
    <source>
        <dbReference type="RuleBase" id="RU367076"/>
    </source>
</evidence>
<dbReference type="InterPro" id="IPR036388">
    <property type="entry name" value="WH-like_DNA-bd_sf"/>
</dbReference>
<feature type="compositionally biased region" description="Acidic residues" evidence="11">
    <location>
        <begin position="291"/>
        <end position="307"/>
    </location>
</feature>
<evidence type="ECO:0000256" key="3">
    <source>
        <dbReference type="ARBA" id="ARBA00011206"/>
    </source>
</evidence>
<dbReference type="PANTHER" id="PTHR12949:SF0">
    <property type="entry name" value="DNA-DIRECTED RNA POLYMERASE III SUBUNIT RPC3"/>
    <property type="match status" value="1"/>
</dbReference>
<dbReference type="Proteomes" id="UP000191285">
    <property type="component" value="Unassembled WGS sequence"/>
</dbReference>
<evidence type="ECO:0000256" key="6">
    <source>
        <dbReference type="ARBA" id="ARBA00022833"/>
    </source>
</evidence>
<keyword evidence="5 10" id="KW-0240">DNA-directed RNA polymerase</keyword>
<gene>
    <name evidence="15" type="ORF">PENSTE_c030G02307</name>
</gene>
<evidence type="ECO:0000256" key="8">
    <source>
        <dbReference type="ARBA" id="ARBA00023242"/>
    </source>
</evidence>
<reference evidence="16" key="1">
    <citation type="journal article" date="2017" name="Nat. Microbiol.">
        <title>Global analysis of biosynthetic gene clusters reveals vast potential of secondary metabolite production in Penicillium species.</title>
        <authorList>
            <person name="Nielsen J.C."/>
            <person name="Grijseels S."/>
            <person name="Prigent S."/>
            <person name="Ji B."/>
            <person name="Dainat J."/>
            <person name="Nielsen K.F."/>
            <person name="Frisvad J.C."/>
            <person name="Workman M."/>
            <person name="Nielsen J."/>
        </authorList>
    </citation>
    <scope>NUCLEOTIDE SEQUENCE [LARGE SCALE GENOMIC DNA]</scope>
    <source>
        <strain evidence="16">IBT 24891</strain>
    </source>
</reference>
<evidence type="ECO:0000313" key="16">
    <source>
        <dbReference type="Proteomes" id="UP000191285"/>
    </source>
</evidence>